<dbReference type="Proteomes" id="UP001327560">
    <property type="component" value="Chromosome 6"/>
</dbReference>
<feature type="compositionally biased region" description="Acidic residues" evidence="17">
    <location>
        <begin position="43"/>
        <end position="58"/>
    </location>
</feature>
<dbReference type="InterPro" id="IPR006703">
    <property type="entry name" value="G_AIG1"/>
</dbReference>
<evidence type="ECO:0000256" key="11">
    <source>
        <dbReference type="ARBA" id="ARBA00022927"/>
    </source>
</evidence>
<evidence type="ECO:0000256" key="15">
    <source>
        <dbReference type="ARBA" id="ARBA00023766"/>
    </source>
</evidence>
<dbReference type="InterPro" id="IPR027417">
    <property type="entry name" value="P-loop_NTPase"/>
</dbReference>
<feature type="region of interest" description="Disordered" evidence="17">
    <location>
        <begin position="33"/>
        <end position="58"/>
    </location>
</feature>
<feature type="domain" description="AIG1-type G" evidence="18">
    <location>
        <begin position="724"/>
        <end position="953"/>
    </location>
</feature>
<comment type="subcellular location">
    <subcellularLocation>
        <location evidence="15">Plastid</location>
        <location evidence="15">Chloroplast outer membrane</location>
        <topology evidence="15">Single-pass membrane protein</topology>
    </subcellularLocation>
</comment>
<dbReference type="Pfam" id="PF11886">
    <property type="entry name" value="TOC159_MAD"/>
    <property type="match status" value="1"/>
</dbReference>
<dbReference type="Pfam" id="PF04548">
    <property type="entry name" value="AIG1"/>
    <property type="match status" value="1"/>
</dbReference>
<keyword evidence="2" id="KW-0813">Transport</keyword>
<keyword evidence="4" id="KW-0934">Plastid</keyword>
<dbReference type="InterPro" id="IPR005690">
    <property type="entry name" value="Toc86_159"/>
</dbReference>
<feature type="region of interest" description="Disordered" evidence="17">
    <location>
        <begin position="491"/>
        <end position="510"/>
    </location>
</feature>
<keyword evidence="20" id="KW-1185">Reference proteome</keyword>
<dbReference type="EMBL" id="CP136895">
    <property type="protein sequence ID" value="WOL12194.1"/>
    <property type="molecule type" value="Genomic_DNA"/>
</dbReference>
<evidence type="ECO:0000256" key="1">
    <source>
        <dbReference type="ARBA" id="ARBA00001946"/>
    </source>
</evidence>
<evidence type="ECO:0000259" key="18">
    <source>
        <dbReference type="PROSITE" id="PS51720"/>
    </source>
</evidence>
<dbReference type="InterPro" id="IPR045058">
    <property type="entry name" value="GIMA/IAN/Toc"/>
</dbReference>
<evidence type="ECO:0000256" key="10">
    <source>
        <dbReference type="ARBA" id="ARBA00022842"/>
    </source>
</evidence>
<feature type="region of interest" description="Disordered" evidence="17">
    <location>
        <begin position="141"/>
        <end position="162"/>
    </location>
</feature>
<feature type="region of interest" description="Disordered" evidence="17">
    <location>
        <begin position="977"/>
        <end position="1014"/>
    </location>
</feature>
<keyword evidence="11" id="KW-0653">Protein transport</keyword>
<organism evidence="19 20">
    <name type="scientific">Canna indica</name>
    <name type="common">Indian-shot</name>
    <dbReference type="NCBI Taxonomy" id="4628"/>
    <lineage>
        <taxon>Eukaryota</taxon>
        <taxon>Viridiplantae</taxon>
        <taxon>Streptophyta</taxon>
        <taxon>Embryophyta</taxon>
        <taxon>Tracheophyta</taxon>
        <taxon>Spermatophyta</taxon>
        <taxon>Magnoliopsida</taxon>
        <taxon>Liliopsida</taxon>
        <taxon>Zingiberales</taxon>
        <taxon>Cannaceae</taxon>
        <taxon>Canna</taxon>
    </lineage>
</organism>
<keyword evidence="5" id="KW-0812">Transmembrane</keyword>
<evidence type="ECO:0000256" key="16">
    <source>
        <dbReference type="ARBA" id="ARBA00023775"/>
    </source>
</evidence>
<evidence type="ECO:0000256" key="4">
    <source>
        <dbReference type="ARBA" id="ARBA00022640"/>
    </source>
</evidence>
<feature type="region of interest" description="Disordered" evidence="17">
    <location>
        <begin position="183"/>
        <end position="236"/>
    </location>
</feature>
<proteinExistence type="inferred from homology"/>
<feature type="compositionally biased region" description="Basic and acidic residues" evidence="17">
    <location>
        <begin position="200"/>
        <end position="224"/>
    </location>
</feature>
<dbReference type="PANTHER" id="PTHR10903">
    <property type="entry name" value="GTPASE, IMAP FAMILY MEMBER-RELATED"/>
    <property type="match status" value="1"/>
</dbReference>
<feature type="region of interest" description="Disordered" evidence="17">
    <location>
        <begin position="370"/>
        <end position="389"/>
    </location>
</feature>
<keyword evidence="9" id="KW-1002">Plastid outer membrane</keyword>
<evidence type="ECO:0000256" key="13">
    <source>
        <dbReference type="ARBA" id="ARBA00023134"/>
    </source>
</evidence>
<evidence type="ECO:0000256" key="2">
    <source>
        <dbReference type="ARBA" id="ARBA00022448"/>
    </source>
</evidence>
<keyword evidence="7" id="KW-0547">Nucleotide-binding</keyword>
<evidence type="ECO:0000313" key="19">
    <source>
        <dbReference type="EMBL" id="WOL12194.1"/>
    </source>
</evidence>
<dbReference type="CDD" id="cd01853">
    <property type="entry name" value="Toc34_like"/>
    <property type="match status" value="1"/>
</dbReference>
<dbReference type="NCBIfam" id="TIGR00993">
    <property type="entry name" value="3a0901s04IAP86"/>
    <property type="match status" value="1"/>
</dbReference>
<sequence length="1364" mass="148478">MDSAAPPAPLFAAKDGPPAIRGSLLIRAPLSFDENDSPLASDISEEEGFDTATDPEEESIDSALAAAALAASNVGVLRRSSSLLIKAKLTQDDDPDEDEDEDDDFYGVARVPFSSEVPASVDKVDILPADEGDALLESVEKVSGETEGSSQDENLVADDKEATDDAVVAGAVGGDEEHAVAVDEEDKDDSLIGEPEEPVVELKRAEESSQVAEVEKDGEVKSHPTDGNIDSTQNINHASLAHSLEQEFVESSPHIEMAEGSTRKLGQSSIIGNAVAVAQEDKDGSLIEEPEEPVVELKRAEESSQIAEVEKDGEVKSDATGGNSDSTQNINHASLAHSLEQEFVGSYSPHIEMAEGSTRKLDQSSIVGNAKGGALSTGSPEIVDGEATRNSADVANDIQADKEQKVELDQIANDSKSNDSDYVPWFVSDGDNSISVLDRLSPFIIAEGSKVREIDEGRFGTSSVCDEGNSQLPISVSELELTKVENLDDHEKSLDQENSRKKDEKLVSGGPVAVMASPEEPKVMIKELDLGSSSNSRHSSFDSSKDVVDQLILDLEEEVVIDDEGEHKQMIDSDALVALLKAATGSSTDGSINVTYEDANKIFMVDRPAGFGSGIPSLKPAPACPPRKNILDPADLAVTAKSDNHMTEEQKKLHDKVELIRVKFLRLVHRLGYSPEDTMVAQVLYRLSLAEGIRIGRQPSQSFNLDSLKEKALQLEQCGKEDFDFSCNILVLGKSGVGKSATVNSIFGENKSQTNAFEPATFSVKEIVGIVDGIKIRVIDTPGLRVSGMDQISCRRILTSIKKYTKRFPPDIVLYVDRMDMLTRDQNDLPLLRTITSILGPSIWLNAVIALTHASSAPPEGPSGSPLSYEVFVAQRSYVVQQSIKLAAGDMRLLNPVVLVENHPSCRKNSEGHRVLPNGLTWRPQLLLHCYSSKILSEANSVLKLQDPSPRNLFGFRFRSPPLPFLLYSLLQSRAHPKLPSDQSGDYGDSDMDLDDLSDTDQDNEEDEYDQLPPFKPLRRSQIAKLTKEQRRAYFDEYDYRVKLLQKKQWKDELRRLKEMKNSLKVTQDDFVHADMAEDFGQDNLPATIPVPLPDMVLPPSFDCDAPAYRYRFLEPTSGFLARPVLDTHGWDHDCGYDGVSLEGNLAMVGQFPAVLSAQVTKSKKEFNIHLDSSVSAKHGENGSSLAGFDIQRIGEQLAYILRCETKLRTMRKNRTTGGISINFIGKTVATGLKLEDQLFIGKQVGLVASTAAVRAKGDTAYGANLEAHFRGKDYPISQKFLSTLALSLNSFHGNMALSGNMQSQFSIGRNSEMAVRVGLTSKMTGQITVKASTSEQLQLALVGILPIAISIIRSLMPGESSSY</sequence>
<dbReference type="GO" id="GO:0046872">
    <property type="term" value="F:metal ion binding"/>
    <property type="evidence" value="ECO:0007669"/>
    <property type="project" value="UniProtKB-KW"/>
</dbReference>
<keyword evidence="8" id="KW-0378">Hydrolase</keyword>
<name>A0AAQ3QI80_9LILI</name>
<reference evidence="19 20" key="1">
    <citation type="submission" date="2023-10" db="EMBL/GenBank/DDBJ databases">
        <title>Chromosome-scale genome assembly provides insights into flower coloration mechanisms of Canna indica.</title>
        <authorList>
            <person name="Li C."/>
        </authorList>
    </citation>
    <scope>NUCLEOTIDE SEQUENCE [LARGE SCALE GENOMIC DNA]</scope>
    <source>
        <tissue evidence="19">Flower</tissue>
    </source>
</reference>
<protein>
    <recommendedName>
        <fullName evidence="18">AIG1-type G domain-containing protein</fullName>
    </recommendedName>
</protein>
<keyword evidence="12" id="KW-1133">Transmembrane helix</keyword>
<dbReference type="InterPro" id="IPR024283">
    <property type="entry name" value="TOC159_MAD"/>
</dbReference>
<evidence type="ECO:0000256" key="3">
    <source>
        <dbReference type="ARBA" id="ARBA00022528"/>
    </source>
</evidence>
<keyword evidence="6" id="KW-0479">Metal-binding</keyword>
<dbReference type="PROSITE" id="PS51720">
    <property type="entry name" value="G_AIG1"/>
    <property type="match status" value="1"/>
</dbReference>
<keyword evidence="13" id="KW-0342">GTP-binding</keyword>
<evidence type="ECO:0000256" key="17">
    <source>
        <dbReference type="SAM" id="MobiDB-lite"/>
    </source>
</evidence>
<dbReference type="PANTHER" id="PTHR10903:SF120">
    <property type="entry name" value="TRANSLOCASE OF CHLOROPLAST 159, CHLOROPLASTIC"/>
    <property type="match status" value="1"/>
</dbReference>
<feature type="compositionally biased region" description="Acidic residues" evidence="17">
    <location>
        <begin position="988"/>
        <end position="1010"/>
    </location>
</feature>
<dbReference type="GO" id="GO:0015031">
    <property type="term" value="P:protein transport"/>
    <property type="evidence" value="ECO:0007669"/>
    <property type="project" value="UniProtKB-KW"/>
</dbReference>
<accession>A0AAQ3QI80</accession>
<dbReference type="GO" id="GO:0003924">
    <property type="term" value="F:GTPase activity"/>
    <property type="evidence" value="ECO:0007669"/>
    <property type="project" value="InterPro"/>
</dbReference>
<evidence type="ECO:0000256" key="14">
    <source>
        <dbReference type="ARBA" id="ARBA00023136"/>
    </source>
</evidence>
<dbReference type="FunFam" id="3.40.50.300:FF:000413">
    <property type="entry name" value="Translocase of chloroplast 120, chloroplastic"/>
    <property type="match status" value="1"/>
</dbReference>
<feature type="compositionally biased region" description="Basic and acidic residues" evidence="17">
    <location>
        <begin position="491"/>
        <end position="506"/>
    </location>
</feature>
<comment type="cofactor">
    <cofactor evidence="1">
        <name>Mg(2+)</name>
        <dbReference type="ChEBI" id="CHEBI:18420"/>
    </cofactor>
</comment>
<evidence type="ECO:0000256" key="9">
    <source>
        <dbReference type="ARBA" id="ARBA00022805"/>
    </source>
</evidence>
<feature type="region of interest" description="Disordered" evidence="17">
    <location>
        <begin position="280"/>
        <end position="335"/>
    </location>
</feature>
<dbReference type="SUPFAM" id="SSF52540">
    <property type="entry name" value="P-loop containing nucleoside triphosphate hydrolases"/>
    <property type="match status" value="1"/>
</dbReference>
<evidence type="ECO:0000256" key="6">
    <source>
        <dbReference type="ARBA" id="ARBA00022723"/>
    </source>
</evidence>
<keyword evidence="3" id="KW-0150">Chloroplast</keyword>
<evidence type="ECO:0000256" key="8">
    <source>
        <dbReference type="ARBA" id="ARBA00022801"/>
    </source>
</evidence>
<keyword evidence="10" id="KW-0460">Magnesium</keyword>
<gene>
    <name evidence="19" type="ORF">Cni_G20959</name>
</gene>
<evidence type="ECO:0000256" key="7">
    <source>
        <dbReference type="ARBA" id="ARBA00022741"/>
    </source>
</evidence>
<dbReference type="GO" id="GO:0005525">
    <property type="term" value="F:GTP binding"/>
    <property type="evidence" value="ECO:0007669"/>
    <property type="project" value="UniProtKB-KW"/>
</dbReference>
<dbReference type="Gene3D" id="3.40.50.300">
    <property type="entry name" value="P-loop containing nucleotide triphosphate hydrolases"/>
    <property type="match status" value="1"/>
</dbReference>
<feature type="compositionally biased region" description="Polar residues" evidence="17">
    <location>
        <begin position="320"/>
        <end position="332"/>
    </location>
</feature>
<comment type="similarity">
    <text evidence="16">Belongs to the TRAFAC class TrmE-Era-EngA-EngB-Septin-like GTPase superfamily. AIG1/Toc34/Toc159-like paraseptin GTPase family. TOC159 subfamily.</text>
</comment>
<dbReference type="GO" id="GO:0045036">
    <property type="term" value="P:protein targeting to chloroplast"/>
    <property type="evidence" value="ECO:0007669"/>
    <property type="project" value="InterPro"/>
</dbReference>
<keyword evidence="14" id="KW-0472">Membrane</keyword>
<evidence type="ECO:0000256" key="5">
    <source>
        <dbReference type="ARBA" id="ARBA00022692"/>
    </source>
</evidence>
<dbReference type="GO" id="GO:0009707">
    <property type="term" value="C:chloroplast outer membrane"/>
    <property type="evidence" value="ECO:0007669"/>
    <property type="project" value="UniProtKB-SubCell"/>
</dbReference>
<evidence type="ECO:0000256" key="12">
    <source>
        <dbReference type="ARBA" id="ARBA00022989"/>
    </source>
</evidence>
<feature type="compositionally biased region" description="Basic and acidic residues" evidence="17">
    <location>
        <begin position="295"/>
        <end position="317"/>
    </location>
</feature>
<evidence type="ECO:0000313" key="20">
    <source>
        <dbReference type="Proteomes" id="UP001327560"/>
    </source>
</evidence>